<name>F4CEG8_SPHS2</name>
<dbReference type="HOGENOM" id="CLU_2920414_0_0_10"/>
<accession>F4CEG8</accession>
<sequence>MWVKKEVIFLMGCISVNICTSWYKICGKMHALVKLIFSFEVYKEHELSVFRTTKKNTSGGY</sequence>
<reference evidence="1" key="1">
    <citation type="submission" date="2011-03" db="EMBL/GenBank/DDBJ databases">
        <title>Complete sequence of Sphingobacterium sp. 21.</title>
        <authorList>
            <consortium name="US DOE Joint Genome Institute"/>
            <person name="Lucas S."/>
            <person name="Copeland A."/>
            <person name="Lapidus A."/>
            <person name="Cheng J.-F."/>
            <person name="Goodwin L."/>
            <person name="Pitluck S."/>
            <person name="Davenport K."/>
            <person name="Detter J.C."/>
            <person name="Han C."/>
            <person name="Tapia R."/>
            <person name="Land M."/>
            <person name="Hauser L."/>
            <person name="Kyrpides N."/>
            <person name="Ivanova N."/>
            <person name="Ovchinnikova G."/>
            <person name="Pagani I."/>
            <person name="Siebers A.K."/>
            <person name="Allgaier M."/>
            <person name="Thelen M.P."/>
            <person name="Hugenholtz P."/>
            <person name="Woyke T."/>
        </authorList>
    </citation>
    <scope>NUCLEOTIDE SEQUENCE</scope>
    <source>
        <strain evidence="1">21</strain>
    </source>
</reference>
<proteinExistence type="predicted"/>
<dbReference type="AlphaFoldDB" id="F4CEG8"/>
<dbReference type="KEGG" id="shg:Sph21_0070"/>
<protein>
    <submittedName>
        <fullName evidence="1">Uncharacterized protein</fullName>
    </submittedName>
</protein>
<dbReference type="EMBL" id="CP002584">
    <property type="protein sequence ID" value="ADZ76663.1"/>
    <property type="molecule type" value="Genomic_DNA"/>
</dbReference>
<organism evidence="1">
    <name type="scientific">Sphingobacterium sp. (strain 21)</name>
    <dbReference type="NCBI Taxonomy" id="743722"/>
    <lineage>
        <taxon>Bacteria</taxon>
        <taxon>Pseudomonadati</taxon>
        <taxon>Bacteroidota</taxon>
        <taxon>Sphingobacteriia</taxon>
        <taxon>Sphingobacteriales</taxon>
        <taxon>Sphingobacteriaceae</taxon>
        <taxon>Sphingobacterium</taxon>
    </lineage>
</organism>
<gene>
    <name evidence="1" type="ordered locus">Sph21_0070</name>
</gene>
<evidence type="ECO:0000313" key="1">
    <source>
        <dbReference type="EMBL" id="ADZ76663.1"/>
    </source>
</evidence>